<comment type="caution">
    <text evidence="1">The sequence shown here is derived from an EMBL/GenBank/DDBJ whole genome shotgun (WGS) entry which is preliminary data.</text>
</comment>
<keyword evidence="2" id="KW-1185">Reference proteome</keyword>
<accession>A0YD82</accession>
<evidence type="ECO:0000313" key="2">
    <source>
        <dbReference type="Proteomes" id="UP000004931"/>
    </source>
</evidence>
<sequence length="83" mass="9122">MKLDDNKYRLLRLLLSWPVASLPETTAGVKRGPISLGFTAKDMFSAFRESKQGKGAVVEFPCTVYDKKPLSVPAAAKSVVDDY</sequence>
<gene>
    <name evidence="1" type="ORF">GP2143_03653</name>
</gene>
<organism evidence="1 2">
    <name type="scientific">marine gamma proteobacterium HTCC2143</name>
    <dbReference type="NCBI Taxonomy" id="247633"/>
    <lineage>
        <taxon>Bacteria</taxon>
        <taxon>Pseudomonadati</taxon>
        <taxon>Pseudomonadota</taxon>
        <taxon>Gammaproteobacteria</taxon>
        <taxon>Cellvibrionales</taxon>
        <taxon>Spongiibacteraceae</taxon>
        <taxon>BD1-7 clade</taxon>
    </lineage>
</organism>
<dbReference type="Proteomes" id="UP000004931">
    <property type="component" value="Unassembled WGS sequence"/>
</dbReference>
<protein>
    <submittedName>
        <fullName evidence="1">Uncharacterized protein</fullName>
    </submittedName>
</protein>
<dbReference type="EMBL" id="AAVT01000004">
    <property type="protein sequence ID" value="EAW31185.1"/>
    <property type="molecule type" value="Genomic_DNA"/>
</dbReference>
<proteinExistence type="predicted"/>
<reference evidence="1 2" key="1">
    <citation type="journal article" date="2010" name="J. Bacteriol.">
        <title>Genome sequence of the oligotrophic marine Gammaproteobacterium HTCC2143, isolated from the Oregon Coast.</title>
        <authorList>
            <person name="Oh H.M."/>
            <person name="Kang I."/>
            <person name="Ferriera S."/>
            <person name="Giovannoni S.J."/>
            <person name="Cho J.C."/>
        </authorList>
    </citation>
    <scope>NUCLEOTIDE SEQUENCE [LARGE SCALE GENOMIC DNA]</scope>
    <source>
        <strain evidence="1 2">HTCC2143</strain>
    </source>
</reference>
<name>A0YD82_9GAMM</name>
<evidence type="ECO:0000313" key="1">
    <source>
        <dbReference type="EMBL" id="EAW31185.1"/>
    </source>
</evidence>
<dbReference type="AlphaFoldDB" id="A0YD82"/>
<dbReference type="STRING" id="247633.GP2143_03653"/>